<keyword evidence="1" id="KW-0812">Transmembrane</keyword>
<evidence type="ECO:0008006" key="4">
    <source>
        <dbReference type="Google" id="ProtNLM"/>
    </source>
</evidence>
<dbReference type="Proteomes" id="UP000198346">
    <property type="component" value="Unassembled WGS sequence"/>
</dbReference>
<dbReference type="InterPro" id="IPR021279">
    <property type="entry name" value="DUF2721"/>
</dbReference>
<protein>
    <recommendedName>
        <fullName evidence="4">DUF2721 domain-containing protein</fullName>
    </recommendedName>
</protein>
<dbReference type="OrthoDB" id="5396182at2"/>
<keyword evidence="1" id="KW-0472">Membrane</keyword>
<evidence type="ECO:0000256" key="1">
    <source>
        <dbReference type="SAM" id="Phobius"/>
    </source>
</evidence>
<feature type="transmembrane region" description="Helical" evidence="1">
    <location>
        <begin position="110"/>
        <end position="133"/>
    </location>
</feature>
<proteinExistence type="predicted"/>
<evidence type="ECO:0000313" key="2">
    <source>
        <dbReference type="EMBL" id="SNT68075.1"/>
    </source>
</evidence>
<name>A0A239PKG8_9PROT</name>
<reference evidence="2 3" key="1">
    <citation type="submission" date="2017-07" db="EMBL/GenBank/DDBJ databases">
        <authorList>
            <person name="Sun Z.S."/>
            <person name="Albrecht U."/>
            <person name="Echele G."/>
            <person name="Lee C.C."/>
        </authorList>
    </citation>
    <scope>NUCLEOTIDE SEQUENCE [LARGE SCALE GENOMIC DNA]</scope>
    <source>
        <strain evidence="2 3">CGMCC 1.12710</strain>
    </source>
</reference>
<dbReference type="RefSeq" id="WP_089411059.1">
    <property type="nucleotide sequence ID" value="NZ_FZQA01000001.1"/>
</dbReference>
<sequence>MSDASAFDDIGHIIQLSVAPVFLLVAIGSMLNVMTARLGRIIDRARRLEEDLSGDLDESARARSVGELKALDRRMLYANAAINLSAAAALLIAFVVALMFVGGLAGADTLIPIAVLFVLAMIGVIAALCAFLAEISIATRTVRVRAELMRK</sequence>
<gene>
    <name evidence="2" type="ORF">SAMN06297382_0571</name>
</gene>
<dbReference type="EMBL" id="FZQA01000001">
    <property type="protein sequence ID" value="SNT68075.1"/>
    <property type="molecule type" value="Genomic_DNA"/>
</dbReference>
<feature type="transmembrane region" description="Helical" evidence="1">
    <location>
        <begin position="76"/>
        <end position="104"/>
    </location>
</feature>
<dbReference type="Pfam" id="PF11026">
    <property type="entry name" value="DUF2721"/>
    <property type="match status" value="1"/>
</dbReference>
<keyword evidence="1" id="KW-1133">Transmembrane helix</keyword>
<accession>A0A239PKG8</accession>
<feature type="transmembrane region" description="Helical" evidence="1">
    <location>
        <begin position="12"/>
        <end position="34"/>
    </location>
</feature>
<dbReference type="AlphaFoldDB" id="A0A239PKG8"/>
<organism evidence="2 3">
    <name type="scientific">Amphiplicatus metriothermophilus</name>
    <dbReference type="NCBI Taxonomy" id="1519374"/>
    <lineage>
        <taxon>Bacteria</taxon>
        <taxon>Pseudomonadati</taxon>
        <taxon>Pseudomonadota</taxon>
        <taxon>Alphaproteobacteria</taxon>
        <taxon>Parvularculales</taxon>
        <taxon>Parvularculaceae</taxon>
        <taxon>Amphiplicatus</taxon>
    </lineage>
</organism>
<keyword evidence="3" id="KW-1185">Reference proteome</keyword>
<evidence type="ECO:0000313" key="3">
    <source>
        <dbReference type="Proteomes" id="UP000198346"/>
    </source>
</evidence>